<accession>A0A841U5L3</accession>
<feature type="transmembrane region" description="Helical" evidence="1">
    <location>
        <begin position="409"/>
        <end position="430"/>
    </location>
</feature>
<evidence type="ECO:0000256" key="1">
    <source>
        <dbReference type="SAM" id="Phobius"/>
    </source>
</evidence>
<dbReference type="AlphaFoldDB" id="A0A841U5L3"/>
<proteinExistence type="predicted"/>
<keyword evidence="3" id="KW-1185">Reference proteome</keyword>
<evidence type="ECO:0000313" key="2">
    <source>
        <dbReference type="EMBL" id="MBB6695089.1"/>
    </source>
</evidence>
<keyword evidence="1" id="KW-0812">Transmembrane</keyword>
<reference evidence="2 3" key="1">
    <citation type="submission" date="2020-08" db="EMBL/GenBank/DDBJ databases">
        <title>Cohnella phylogeny.</title>
        <authorList>
            <person name="Dunlap C."/>
        </authorList>
    </citation>
    <scope>NUCLEOTIDE SEQUENCE [LARGE SCALE GENOMIC DNA]</scope>
    <source>
        <strain evidence="2 3">DSM 25239</strain>
    </source>
</reference>
<protein>
    <recommendedName>
        <fullName evidence="4">CorA-like Mg2+ transporter protein</fullName>
    </recommendedName>
</protein>
<name>A0A841U5L3_9BACL</name>
<dbReference type="Proteomes" id="UP000553776">
    <property type="component" value="Unassembled WGS sequence"/>
</dbReference>
<dbReference type="RefSeq" id="WP_185139051.1">
    <property type="nucleotide sequence ID" value="NZ_JACJVR010000111.1"/>
</dbReference>
<sequence>MESGDKKVREALFQLLFPFSLDADCHGRLRRTLAREGFVPFRLDALELEDAFYGPRHRVSHRAMERYYLPFTNHVLFPGDDNPESFQRMSKALGLRATLHTARFDAPFELHSVDVVLCPFDTGFITLRVELSDVREPGGGDWAGIRFSQAIEFADRLRVMQDEDAGDRRAWVEFEGERYEEIQDFIFQAILPHTVEYLDRTPMDGSYFEKLPYLIDERMFVMAHYAFDGDVEITLLDRYRAVRLDGLDASGGPRVSATHEPYIRRFCRDVGFDRWAPDTYYLADESCFCCLTRRPEPEANALADKMLGEYYYGLLLNLFHRIVLLKLANAYSRVQLERTPEQTEVLIRAITTFSAKYDFLEVVSQTQGREIFLLLRRMYGNDELFEDVKMTLTDLYKYQENATSKRSGYLLTVLTIYTVISGIYGMNQVIEDLKGPIRWSAAKAYSPFEWIALAVTLSGLVVAFALTANVLSKWGADWLRRFWRRR</sequence>
<evidence type="ECO:0008006" key="4">
    <source>
        <dbReference type="Google" id="ProtNLM"/>
    </source>
</evidence>
<keyword evidence="1" id="KW-1133">Transmembrane helix</keyword>
<gene>
    <name evidence="2" type="ORF">H7B90_27210</name>
</gene>
<organism evidence="2 3">
    <name type="scientific">Cohnella xylanilytica</name>
    <dbReference type="NCBI Taxonomy" id="557555"/>
    <lineage>
        <taxon>Bacteria</taxon>
        <taxon>Bacillati</taxon>
        <taxon>Bacillota</taxon>
        <taxon>Bacilli</taxon>
        <taxon>Bacillales</taxon>
        <taxon>Paenibacillaceae</taxon>
        <taxon>Cohnella</taxon>
    </lineage>
</organism>
<comment type="caution">
    <text evidence="2">The sequence shown here is derived from an EMBL/GenBank/DDBJ whole genome shotgun (WGS) entry which is preliminary data.</text>
</comment>
<evidence type="ECO:0000313" key="3">
    <source>
        <dbReference type="Proteomes" id="UP000553776"/>
    </source>
</evidence>
<feature type="transmembrane region" description="Helical" evidence="1">
    <location>
        <begin position="450"/>
        <end position="471"/>
    </location>
</feature>
<dbReference type="EMBL" id="JACJVR010000111">
    <property type="protein sequence ID" value="MBB6695089.1"/>
    <property type="molecule type" value="Genomic_DNA"/>
</dbReference>
<keyword evidence="1" id="KW-0472">Membrane</keyword>